<dbReference type="Gene3D" id="1.10.132.20">
    <property type="entry name" value="Ribosome-recycling factor"/>
    <property type="match status" value="1"/>
</dbReference>
<keyword evidence="4 6" id="KW-0648">Protein biosynthesis</keyword>
<dbReference type="EMBL" id="FQUS01000003">
    <property type="protein sequence ID" value="SHE81590.1"/>
    <property type="molecule type" value="Genomic_DNA"/>
</dbReference>
<evidence type="ECO:0000256" key="6">
    <source>
        <dbReference type="HAMAP-Rule" id="MF_00040"/>
    </source>
</evidence>
<proteinExistence type="inferred from homology"/>
<feature type="compositionally biased region" description="Basic and acidic residues" evidence="7">
    <location>
        <begin position="148"/>
        <end position="160"/>
    </location>
</feature>
<name>A0A1M4WKA8_9BACT</name>
<evidence type="ECO:0000313" key="10">
    <source>
        <dbReference type="Proteomes" id="UP000184041"/>
    </source>
</evidence>
<evidence type="ECO:0000256" key="3">
    <source>
        <dbReference type="ARBA" id="ARBA00022490"/>
    </source>
</evidence>
<dbReference type="Proteomes" id="UP000184041">
    <property type="component" value="Unassembled WGS sequence"/>
</dbReference>
<dbReference type="GO" id="GO:0005737">
    <property type="term" value="C:cytoplasm"/>
    <property type="evidence" value="ECO:0007669"/>
    <property type="project" value="UniProtKB-SubCell"/>
</dbReference>
<evidence type="ECO:0000256" key="7">
    <source>
        <dbReference type="SAM" id="MobiDB-lite"/>
    </source>
</evidence>
<evidence type="ECO:0000256" key="1">
    <source>
        <dbReference type="ARBA" id="ARBA00004496"/>
    </source>
</evidence>
<evidence type="ECO:0000259" key="8">
    <source>
        <dbReference type="Pfam" id="PF01765"/>
    </source>
</evidence>
<comment type="similarity">
    <text evidence="2 6">Belongs to the RRF family.</text>
</comment>
<protein>
    <recommendedName>
        <fullName evidence="6">Ribosome-recycling factor</fullName>
        <shortName evidence="6">RRF</shortName>
    </recommendedName>
    <alternativeName>
        <fullName evidence="6">Ribosome-releasing factor</fullName>
    </alternativeName>
</protein>
<dbReference type="Pfam" id="PF01765">
    <property type="entry name" value="RRF"/>
    <property type="match status" value="1"/>
</dbReference>
<gene>
    <name evidence="6" type="primary">frr</name>
    <name evidence="9" type="ORF">SAMN05443144_103240</name>
</gene>
<evidence type="ECO:0000313" key="9">
    <source>
        <dbReference type="EMBL" id="SHE81590.1"/>
    </source>
</evidence>
<dbReference type="AlphaFoldDB" id="A0A1M4WKA8"/>
<evidence type="ECO:0000256" key="5">
    <source>
        <dbReference type="ARBA" id="ARBA00025050"/>
    </source>
</evidence>
<dbReference type="InterPro" id="IPR023584">
    <property type="entry name" value="Ribosome_recyc_fac_dom"/>
</dbReference>
<keyword evidence="3 6" id="KW-0963">Cytoplasm</keyword>
<dbReference type="CDD" id="cd00520">
    <property type="entry name" value="RRF"/>
    <property type="match status" value="1"/>
</dbReference>
<dbReference type="STRING" id="1194090.SAMN05443144_103240"/>
<dbReference type="FunFam" id="1.10.132.20:FF:000001">
    <property type="entry name" value="Ribosome-recycling factor"/>
    <property type="match status" value="1"/>
</dbReference>
<keyword evidence="10" id="KW-1185">Reference proteome</keyword>
<dbReference type="RefSeq" id="WP_073059843.1">
    <property type="nucleotide sequence ID" value="NZ_FQUS01000003.1"/>
</dbReference>
<evidence type="ECO:0000256" key="4">
    <source>
        <dbReference type="ARBA" id="ARBA00022917"/>
    </source>
</evidence>
<dbReference type="InterPro" id="IPR002661">
    <property type="entry name" value="Ribosome_recyc_fac"/>
</dbReference>
<comment type="function">
    <text evidence="5 6">Responsible for the release of ribosomes from messenger RNA at the termination of protein biosynthesis. May increase the efficiency of translation by recycling ribosomes from one round of translation to another.</text>
</comment>
<organism evidence="9 10">
    <name type="scientific">Fodinibius roseus</name>
    <dbReference type="NCBI Taxonomy" id="1194090"/>
    <lineage>
        <taxon>Bacteria</taxon>
        <taxon>Pseudomonadati</taxon>
        <taxon>Balneolota</taxon>
        <taxon>Balneolia</taxon>
        <taxon>Balneolales</taxon>
        <taxon>Balneolaceae</taxon>
        <taxon>Fodinibius</taxon>
    </lineage>
</organism>
<dbReference type="InterPro" id="IPR036191">
    <property type="entry name" value="RRF_sf"/>
</dbReference>
<dbReference type="FunFam" id="3.30.1360.40:FF:000001">
    <property type="entry name" value="Ribosome-recycling factor"/>
    <property type="match status" value="1"/>
</dbReference>
<accession>A0A1M4WKA8</accession>
<dbReference type="SUPFAM" id="SSF55194">
    <property type="entry name" value="Ribosome recycling factor, RRF"/>
    <property type="match status" value="1"/>
</dbReference>
<dbReference type="NCBIfam" id="TIGR00496">
    <property type="entry name" value="frr"/>
    <property type="match status" value="1"/>
</dbReference>
<dbReference type="GO" id="GO:0043023">
    <property type="term" value="F:ribosomal large subunit binding"/>
    <property type="evidence" value="ECO:0007669"/>
    <property type="project" value="TreeGrafter"/>
</dbReference>
<feature type="domain" description="Ribosome recycling factor" evidence="8">
    <location>
        <begin position="25"/>
        <end position="187"/>
    </location>
</feature>
<dbReference type="GO" id="GO:0006415">
    <property type="term" value="P:translational termination"/>
    <property type="evidence" value="ECO:0007669"/>
    <property type="project" value="UniProtKB-UniRule"/>
</dbReference>
<dbReference type="OrthoDB" id="9804006at2"/>
<sequence>MIPPELQSIIDDTKKKMDETIIYYKKELSHVRAGKAKPALLDGVKVDYYGSQTPLNQLANVSAPEARLLTVQPFDQSAMEDIEKAIMSAGLGLNPSNDGNIIRIPLPILSEERRKELVSRVKEIAEDTRISIRNTRRDANDEIKKRVEQQSLPEDSKYEAEDAIQELTDQHTERVDDLLEKKKKEIMTV</sequence>
<evidence type="ECO:0000256" key="2">
    <source>
        <dbReference type="ARBA" id="ARBA00005912"/>
    </source>
</evidence>
<comment type="subcellular location">
    <subcellularLocation>
        <location evidence="1 6">Cytoplasm</location>
    </subcellularLocation>
</comment>
<reference evidence="9 10" key="1">
    <citation type="submission" date="2016-11" db="EMBL/GenBank/DDBJ databases">
        <authorList>
            <person name="Jaros S."/>
            <person name="Januszkiewicz K."/>
            <person name="Wedrychowicz H."/>
        </authorList>
    </citation>
    <scope>NUCLEOTIDE SEQUENCE [LARGE SCALE GENOMIC DNA]</scope>
    <source>
        <strain evidence="9 10">DSM 21986</strain>
    </source>
</reference>
<dbReference type="HAMAP" id="MF_00040">
    <property type="entry name" value="RRF"/>
    <property type="match status" value="1"/>
</dbReference>
<dbReference type="PANTHER" id="PTHR20982">
    <property type="entry name" value="RIBOSOME RECYCLING FACTOR"/>
    <property type="match status" value="1"/>
</dbReference>
<dbReference type="Gene3D" id="3.30.1360.40">
    <property type="match status" value="1"/>
</dbReference>
<feature type="region of interest" description="Disordered" evidence="7">
    <location>
        <begin position="148"/>
        <end position="171"/>
    </location>
</feature>
<dbReference type="PANTHER" id="PTHR20982:SF3">
    <property type="entry name" value="MITOCHONDRIAL RIBOSOME RECYCLING FACTOR PSEUDO 1"/>
    <property type="match status" value="1"/>
</dbReference>